<accession>A0A376B3W0</accession>
<evidence type="ECO:0000313" key="1">
    <source>
        <dbReference type="EMBL" id="SSD59341.1"/>
    </source>
</evidence>
<gene>
    <name evidence="1" type="ORF">SCODWIG_01102</name>
</gene>
<dbReference type="Proteomes" id="UP000262825">
    <property type="component" value="Unassembled WGS sequence"/>
</dbReference>
<dbReference type="OrthoDB" id="4069757at2759"/>
<reference evidence="2" key="1">
    <citation type="submission" date="2018-06" db="EMBL/GenBank/DDBJ databases">
        <authorList>
            <person name="Guldener U."/>
        </authorList>
    </citation>
    <scope>NUCLEOTIDE SEQUENCE [LARGE SCALE GENOMIC DNA]</scope>
    <source>
        <strain evidence="2">UTAD17</strain>
    </source>
</reference>
<proteinExistence type="predicted"/>
<sequence length="223" mass="25414">MSTVNNNIKPKQQILITDIPKEQFNNDWPSALKKELFEKKFPELLPDLLYYTPLPFLSRLIIIFNKESCARRVYDYITGKDNGIKIVPGVNIYLVESLLQKKHRSKSFTGSINQLPSVITTDLQQEISSTLSPNSINNVNTSPTVLKYDNKVRYYQEPLPKCTPVNIANQQQQQQQQQQQASPVTPSFMMSASIENNKDANVNNTRGNKLTRSPTITILEVDK</sequence>
<organism evidence="1 2">
    <name type="scientific">Saccharomycodes ludwigii</name>
    <dbReference type="NCBI Taxonomy" id="36035"/>
    <lineage>
        <taxon>Eukaryota</taxon>
        <taxon>Fungi</taxon>
        <taxon>Dikarya</taxon>
        <taxon>Ascomycota</taxon>
        <taxon>Saccharomycotina</taxon>
        <taxon>Saccharomycetes</taxon>
        <taxon>Saccharomycodales</taxon>
        <taxon>Saccharomycodaceae</taxon>
        <taxon>Saccharomycodes</taxon>
    </lineage>
</organism>
<name>A0A376B3W0_9ASCO</name>
<protein>
    <submittedName>
        <fullName evidence="1">Uncharacterized protein</fullName>
    </submittedName>
</protein>
<dbReference type="EMBL" id="UFAJ01000127">
    <property type="protein sequence ID" value="SSD59341.1"/>
    <property type="molecule type" value="Genomic_DNA"/>
</dbReference>
<keyword evidence="2" id="KW-1185">Reference proteome</keyword>
<dbReference type="VEuPathDB" id="FungiDB:SCODWIG_01102"/>
<evidence type="ECO:0000313" key="2">
    <source>
        <dbReference type="Proteomes" id="UP000262825"/>
    </source>
</evidence>
<dbReference type="AlphaFoldDB" id="A0A376B3W0"/>